<keyword evidence="3" id="KW-0288">FMN</keyword>
<evidence type="ECO:0000259" key="5">
    <source>
        <dbReference type="Pfam" id="PF01243"/>
    </source>
</evidence>
<evidence type="ECO:0000256" key="2">
    <source>
        <dbReference type="ARBA" id="ARBA00022630"/>
    </source>
</evidence>
<dbReference type="Pfam" id="PF01243">
    <property type="entry name" value="PNPOx_N"/>
    <property type="match status" value="1"/>
</dbReference>
<feature type="domain" description="Pyridoxamine 5'-phosphate oxidase N-terminal" evidence="5">
    <location>
        <begin position="39"/>
        <end position="155"/>
    </location>
</feature>
<dbReference type="PANTHER" id="PTHR10851:SF0">
    <property type="entry name" value="PYRIDOXINE-5'-PHOSPHATE OXIDASE"/>
    <property type="match status" value="1"/>
</dbReference>
<reference evidence="6 7" key="1">
    <citation type="submission" date="2018-09" db="EMBL/GenBank/DDBJ databases">
        <title>Comparative genomics of Leucobacter spp.</title>
        <authorList>
            <person name="Reis A.C."/>
            <person name="Kolvenbach B.A."/>
            <person name="Corvini P.F.X."/>
            <person name="Nunes O.C."/>
        </authorList>
    </citation>
    <scope>NUCLEOTIDE SEQUENCE [LARGE SCALE GENOMIC DNA]</scope>
    <source>
        <strain evidence="6 7">TAN 31504</strain>
    </source>
</reference>
<proteinExistence type="predicted"/>
<dbReference type="Gene3D" id="2.30.110.10">
    <property type="entry name" value="Electron Transport, Fmn-binding Protein, Chain A"/>
    <property type="match status" value="2"/>
</dbReference>
<sequence length="186" mass="21011">MSDLEARLRSLPAFPHPLPVLQEADLPAVPDTLFRDWLDAAIAGAERQPHAMAFASLRADGTPVARTLILKDIDADGYHFSTHRTSRKGLELAADPRCSMLFFWRESGRQVRVTGVAVPLDDAASQRDWSERPSYTGSPNPDWQRYALRPDEFEFMQAREDRQHTRIEYVRAGSDWRHAAVQTPAG</sequence>
<dbReference type="PANTHER" id="PTHR10851">
    <property type="entry name" value="PYRIDOXINE-5-PHOSPHATE OXIDASE"/>
    <property type="match status" value="1"/>
</dbReference>
<evidence type="ECO:0000313" key="7">
    <source>
        <dbReference type="Proteomes" id="UP001645859"/>
    </source>
</evidence>
<dbReference type="RefSeq" id="WP_202343686.1">
    <property type="nucleotide sequence ID" value="NZ_BAAAPI010000002.1"/>
</dbReference>
<keyword evidence="4" id="KW-0560">Oxidoreductase</keyword>
<dbReference type="InterPro" id="IPR012349">
    <property type="entry name" value="Split_barrel_FMN-bd"/>
</dbReference>
<accession>A0ABS1SCZ3</accession>
<comment type="cofactor">
    <cofactor evidence="1">
        <name>FMN</name>
        <dbReference type="ChEBI" id="CHEBI:58210"/>
    </cofactor>
</comment>
<comment type="caution">
    <text evidence="6">The sequence shown here is derived from an EMBL/GenBank/DDBJ whole genome shotgun (WGS) entry which is preliminary data.</text>
</comment>
<dbReference type="InterPro" id="IPR000659">
    <property type="entry name" value="Pyridox_Oxase"/>
</dbReference>
<dbReference type="EMBL" id="QYAC01000002">
    <property type="protein sequence ID" value="MBL3678405.1"/>
    <property type="molecule type" value="Genomic_DNA"/>
</dbReference>
<evidence type="ECO:0000256" key="3">
    <source>
        <dbReference type="ARBA" id="ARBA00022643"/>
    </source>
</evidence>
<evidence type="ECO:0000256" key="4">
    <source>
        <dbReference type="ARBA" id="ARBA00023002"/>
    </source>
</evidence>
<dbReference type="PIRSF" id="PIRSF000190">
    <property type="entry name" value="Pyd_amn-ph_oxd"/>
    <property type="match status" value="1"/>
</dbReference>
<dbReference type="Proteomes" id="UP001645859">
    <property type="component" value="Unassembled WGS sequence"/>
</dbReference>
<dbReference type="InterPro" id="IPR011576">
    <property type="entry name" value="Pyridox_Oxase_N"/>
</dbReference>
<keyword evidence="2" id="KW-0285">Flavoprotein</keyword>
<keyword evidence="7" id="KW-1185">Reference proteome</keyword>
<evidence type="ECO:0000313" key="6">
    <source>
        <dbReference type="EMBL" id="MBL3678405.1"/>
    </source>
</evidence>
<name>A0ABS1SCZ3_9MICO</name>
<evidence type="ECO:0000256" key="1">
    <source>
        <dbReference type="ARBA" id="ARBA00001917"/>
    </source>
</evidence>
<organism evidence="6 7">
    <name type="scientific">Leucobacter chromiireducens subsp. solipictus</name>
    <dbReference type="NCBI Taxonomy" id="398235"/>
    <lineage>
        <taxon>Bacteria</taxon>
        <taxon>Bacillati</taxon>
        <taxon>Actinomycetota</taxon>
        <taxon>Actinomycetes</taxon>
        <taxon>Micrococcales</taxon>
        <taxon>Microbacteriaceae</taxon>
        <taxon>Leucobacter</taxon>
    </lineage>
</organism>
<dbReference type="SUPFAM" id="SSF50475">
    <property type="entry name" value="FMN-binding split barrel"/>
    <property type="match status" value="1"/>
</dbReference>
<gene>
    <name evidence="6" type="ORF">D3230_03685</name>
</gene>
<protein>
    <submittedName>
        <fullName evidence="6">Pyridoxamine 5'-phosphate oxidase</fullName>
    </submittedName>
</protein>